<organism evidence="5 6">
    <name type="scientific">Lentzea guizhouensis</name>
    <dbReference type="NCBI Taxonomy" id="1586287"/>
    <lineage>
        <taxon>Bacteria</taxon>
        <taxon>Bacillati</taxon>
        <taxon>Actinomycetota</taxon>
        <taxon>Actinomycetes</taxon>
        <taxon>Pseudonocardiales</taxon>
        <taxon>Pseudonocardiaceae</taxon>
        <taxon>Lentzea</taxon>
    </lineage>
</organism>
<dbReference type="Pfam" id="PF00196">
    <property type="entry name" value="GerE"/>
    <property type="match status" value="1"/>
</dbReference>
<evidence type="ECO:0000313" key="5">
    <source>
        <dbReference type="EMBL" id="ANZ42019.1"/>
    </source>
</evidence>
<evidence type="ECO:0000256" key="1">
    <source>
        <dbReference type="ARBA" id="ARBA00023015"/>
    </source>
</evidence>
<dbReference type="GO" id="GO:0003677">
    <property type="term" value="F:DNA binding"/>
    <property type="evidence" value="ECO:0007669"/>
    <property type="project" value="UniProtKB-KW"/>
</dbReference>
<dbReference type="InterPro" id="IPR016032">
    <property type="entry name" value="Sig_transdc_resp-reg_C-effctor"/>
</dbReference>
<dbReference type="SMART" id="SM00421">
    <property type="entry name" value="HTH_LUXR"/>
    <property type="match status" value="1"/>
</dbReference>
<dbReference type="PANTHER" id="PTHR44688:SF16">
    <property type="entry name" value="DNA-BINDING TRANSCRIPTIONAL ACTIVATOR DEVR_DOSR"/>
    <property type="match status" value="1"/>
</dbReference>
<evidence type="ECO:0000256" key="3">
    <source>
        <dbReference type="ARBA" id="ARBA00023163"/>
    </source>
</evidence>
<sequence>MTAGSRAETGQAEPLTARQQQVAELVVEGLTNPEIAVRLGISTGTVRSHVTQMLTRLGLSSRTQLAARTVRAR</sequence>
<dbReference type="SUPFAM" id="SSF46894">
    <property type="entry name" value="C-terminal effector domain of the bipartite response regulators"/>
    <property type="match status" value="1"/>
</dbReference>
<gene>
    <name evidence="5" type="ORF">BBK82_44910</name>
</gene>
<keyword evidence="1" id="KW-0805">Transcription regulation</keyword>
<feature type="domain" description="HTH luxR-type" evidence="4">
    <location>
        <begin position="8"/>
        <end position="73"/>
    </location>
</feature>
<dbReference type="PANTHER" id="PTHR44688">
    <property type="entry name" value="DNA-BINDING TRANSCRIPTIONAL ACTIVATOR DEVR_DOSR"/>
    <property type="match status" value="1"/>
</dbReference>
<keyword evidence="6" id="KW-1185">Reference proteome</keyword>
<evidence type="ECO:0000259" key="4">
    <source>
        <dbReference type="PROSITE" id="PS50043"/>
    </source>
</evidence>
<keyword evidence="2" id="KW-0238">DNA-binding</keyword>
<dbReference type="InterPro" id="IPR000792">
    <property type="entry name" value="Tscrpt_reg_LuxR_C"/>
</dbReference>
<reference evidence="5 6" key="1">
    <citation type="submission" date="2016-07" db="EMBL/GenBank/DDBJ databases">
        <title>Complete genome sequence of the Lentzea guizhouensis DHS C013.</title>
        <authorList>
            <person name="Cao C."/>
        </authorList>
    </citation>
    <scope>NUCLEOTIDE SEQUENCE [LARGE SCALE GENOMIC DNA]</scope>
    <source>
        <strain evidence="5 6">DHS C013</strain>
    </source>
</reference>
<dbReference type="Proteomes" id="UP000093053">
    <property type="component" value="Chromosome"/>
</dbReference>
<dbReference type="AlphaFoldDB" id="A0A1B2HWA0"/>
<evidence type="ECO:0000256" key="2">
    <source>
        <dbReference type="ARBA" id="ARBA00023125"/>
    </source>
</evidence>
<dbReference type="KEGG" id="led:BBK82_44910"/>
<dbReference type="InterPro" id="IPR036388">
    <property type="entry name" value="WH-like_DNA-bd_sf"/>
</dbReference>
<dbReference type="CDD" id="cd06170">
    <property type="entry name" value="LuxR_C_like"/>
    <property type="match status" value="1"/>
</dbReference>
<dbReference type="RefSeq" id="WP_065920353.1">
    <property type="nucleotide sequence ID" value="NZ_CP016793.1"/>
</dbReference>
<name>A0A1B2HWA0_9PSEU</name>
<dbReference type="PRINTS" id="PR00038">
    <property type="entry name" value="HTHLUXR"/>
</dbReference>
<accession>A0A1B2HWA0</accession>
<keyword evidence="3" id="KW-0804">Transcription</keyword>
<dbReference type="EMBL" id="CP016793">
    <property type="protein sequence ID" value="ANZ42019.1"/>
    <property type="molecule type" value="Genomic_DNA"/>
</dbReference>
<dbReference type="STRING" id="1586287.BBK82_44910"/>
<proteinExistence type="predicted"/>
<protein>
    <recommendedName>
        <fullName evidence="4">HTH luxR-type domain-containing protein</fullName>
    </recommendedName>
</protein>
<dbReference type="PROSITE" id="PS50043">
    <property type="entry name" value="HTH_LUXR_2"/>
    <property type="match status" value="1"/>
</dbReference>
<dbReference type="Gene3D" id="1.10.10.10">
    <property type="entry name" value="Winged helix-like DNA-binding domain superfamily/Winged helix DNA-binding domain"/>
    <property type="match status" value="1"/>
</dbReference>
<evidence type="ECO:0000313" key="6">
    <source>
        <dbReference type="Proteomes" id="UP000093053"/>
    </source>
</evidence>
<dbReference type="GO" id="GO:0006355">
    <property type="term" value="P:regulation of DNA-templated transcription"/>
    <property type="evidence" value="ECO:0007669"/>
    <property type="project" value="InterPro"/>
</dbReference>